<dbReference type="EMBL" id="BSDI01000042">
    <property type="protein sequence ID" value="GLI01306.1"/>
    <property type="molecule type" value="Genomic_DNA"/>
</dbReference>
<evidence type="ECO:0008006" key="3">
    <source>
        <dbReference type="Google" id="ProtNLM"/>
    </source>
</evidence>
<comment type="caution">
    <text evidence="1">The sequence shown here is derived from an EMBL/GenBank/DDBJ whole genome shotgun (WGS) entry which is preliminary data.</text>
</comment>
<accession>A0ABQ5R3L1</accession>
<gene>
    <name evidence="1" type="ORF">Pa4123_65820</name>
</gene>
<dbReference type="RefSeq" id="WP_281902218.1">
    <property type="nucleotide sequence ID" value="NZ_BSDI01000042.1"/>
</dbReference>
<name>A0ABQ5R3L1_9ACTN</name>
<organism evidence="1 2">
    <name type="scientific">Phytohabitans aurantiacus</name>
    <dbReference type="NCBI Taxonomy" id="3016789"/>
    <lineage>
        <taxon>Bacteria</taxon>
        <taxon>Bacillati</taxon>
        <taxon>Actinomycetota</taxon>
        <taxon>Actinomycetes</taxon>
        <taxon>Micromonosporales</taxon>
        <taxon>Micromonosporaceae</taxon>
    </lineage>
</organism>
<sequence length="240" mass="25783">MKLTRRRRVVVWVAGVLVAVLAAATGALAYAYPSVAATTCPRCYGLVPLRDGLYAERGLSEARRQEIVALYTEANARVAAFYGARASSPTILACDTTECYSRIGGGGERGVAVLNRAVMLSPRGLDAVIAAHEMSHVELHQRLDAGHVPQWFDEGLAVLVSGDERYLLPDTGGDRCRLTSQEALPETLDEWLRAASSDEQVYAKAACRVSRYVDASGGPQAILTLIDSLNHDAPFPAITP</sequence>
<evidence type="ECO:0000313" key="1">
    <source>
        <dbReference type="EMBL" id="GLI01306.1"/>
    </source>
</evidence>
<proteinExistence type="predicted"/>
<evidence type="ECO:0000313" key="2">
    <source>
        <dbReference type="Proteomes" id="UP001144280"/>
    </source>
</evidence>
<reference evidence="1" key="1">
    <citation type="submission" date="2022-12" db="EMBL/GenBank/DDBJ databases">
        <title>New Phytohabitans aurantiacus sp. RD004123 nov., an actinomycete isolated from soil.</title>
        <authorList>
            <person name="Triningsih D.W."/>
            <person name="Harunari E."/>
            <person name="Igarashi Y."/>
        </authorList>
    </citation>
    <scope>NUCLEOTIDE SEQUENCE</scope>
    <source>
        <strain evidence="1">RD004123</strain>
    </source>
</reference>
<keyword evidence="2" id="KW-1185">Reference proteome</keyword>
<dbReference type="Proteomes" id="UP001144280">
    <property type="component" value="Unassembled WGS sequence"/>
</dbReference>
<protein>
    <recommendedName>
        <fullName evidence="3">Peptidase M48 domain-containing protein</fullName>
    </recommendedName>
</protein>